<comment type="caution">
    <text evidence="1">The sequence shown here is derived from an EMBL/GenBank/DDBJ whole genome shotgun (WGS) entry which is preliminary data.</text>
</comment>
<keyword evidence="2" id="KW-1185">Reference proteome</keyword>
<reference evidence="1" key="1">
    <citation type="journal article" date="2021" name="Nat. Commun.">
        <title>Genetic determinants of endophytism in the Arabidopsis root mycobiome.</title>
        <authorList>
            <person name="Mesny F."/>
            <person name="Miyauchi S."/>
            <person name="Thiergart T."/>
            <person name="Pickel B."/>
            <person name="Atanasova L."/>
            <person name="Karlsson M."/>
            <person name="Huettel B."/>
            <person name="Barry K.W."/>
            <person name="Haridas S."/>
            <person name="Chen C."/>
            <person name="Bauer D."/>
            <person name="Andreopoulos W."/>
            <person name="Pangilinan J."/>
            <person name="LaButti K."/>
            <person name="Riley R."/>
            <person name="Lipzen A."/>
            <person name="Clum A."/>
            <person name="Drula E."/>
            <person name="Henrissat B."/>
            <person name="Kohler A."/>
            <person name="Grigoriev I.V."/>
            <person name="Martin F.M."/>
            <person name="Hacquard S."/>
        </authorList>
    </citation>
    <scope>NUCLEOTIDE SEQUENCE</scope>
    <source>
        <strain evidence="1">MPI-CAGE-CH-0235</strain>
    </source>
</reference>
<dbReference type="OrthoDB" id="2506647at2759"/>
<dbReference type="EMBL" id="JAGPNK010000010">
    <property type="protein sequence ID" value="KAH7312595.1"/>
    <property type="molecule type" value="Genomic_DNA"/>
</dbReference>
<dbReference type="GO" id="GO:0046578">
    <property type="term" value="P:regulation of Ras protein signal transduction"/>
    <property type="evidence" value="ECO:0007669"/>
    <property type="project" value="TreeGrafter"/>
</dbReference>
<gene>
    <name evidence="1" type="ORF">B0I35DRAFT_59384</name>
</gene>
<dbReference type="PANTHER" id="PTHR11362:SF85">
    <property type="entry name" value="INHIBITOR (TFS1), PUTATIVE (AFU_ORTHOLOGUE AFUA_4G08120)-RELATED"/>
    <property type="match status" value="1"/>
</dbReference>
<name>A0A8K0SR53_9HYPO</name>
<dbReference type="Pfam" id="PF01161">
    <property type="entry name" value="PBP"/>
    <property type="match status" value="1"/>
</dbReference>
<dbReference type="InterPro" id="IPR008914">
    <property type="entry name" value="PEBP"/>
</dbReference>
<proteinExistence type="predicted"/>
<dbReference type="InterPro" id="IPR035810">
    <property type="entry name" value="PEBP_euk"/>
</dbReference>
<dbReference type="AlphaFoldDB" id="A0A8K0SR53"/>
<evidence type="ECO:0000313" key="1">
    <source>
        <dbReference type="EMBL" id="KAH7312595.1"/>
    </source>
</evidence>
<dbReference type="InterPro" id="IPR036610">
    <property type="entry name" value="PEBP-like_sf"/>
</dbReference>
<dbReference type="PANTHER" id="PTHR11362">
    <property type="entry name" value="PHOSPHATIDYLETHANOLAMINE-BINDING PROTEIN"/>
    <property type="match status" value="1"/>
</dbReference>
<dbReference type="GO" id="GO:0030162">
    <property type="term" value="P:regulation of proteolysis"/>
    <property type="evidence" value="ECO:0007669"/>
    <property type="project" value="TreeGrafter"/>
</dbReference>
<dbReference type="Proteomes" id="UP000813444">
    <property type="component" value="Unassembled WGS sequence"/>
</dbReference>
<dbReference type="SUPFAM" id="SSF49777">
    <property type="entry name" value="PEBP-like"/>
    <property type="match status" value="1"/>
</dbReference>
<protein>
    <submittedName>
        <fullName evidence="1">Phosphatidylethanolamine-binding protein</fullName>
    </submittedName>
</protein>
<organism evidence="1 2">
    <name type="scientific">Stachybotrys elegans</name>
    <dbReference type="NCBI Taxonomy" id="80388"/>
    <lineage>
        <taxon>Eukaryota</taxon>
        <taxon>Fungi</taxon>
        <taxon>Dikarya</taxon>
        <taxon>Ascomycota</taxon>
        <taxon>Pezizomycotina</taxon>
        <taxon>Sordariomycetes</taxon>
        <taxon>Hypocreomycetidae</taxon>
        <taxon>Hypocreales</taxon>
        <taxon>Stachybotryaceae</taxon>
        <taxon>Stachybotrys</taxon>
    </lineage>
</organism>
<dbReference type="Gene3D" id="3.90.280.10">
    <property type="entry name" value="PEBP-like"/>
    <property type="match status" value="1"/>
</dbReference>
<accession>A0A8K0SR53</accession>
<sequence length="209" mass="22383">MALQDVKASLEKAKLAPGSAASLIPDGFEPTVELRVEYAGDKPVSLGNLLRVADVKLSPAVSFSPEPGASSSASYMLLLVDPDAPTPEDPKFAFWRHWVLPGLQPLSGTPASTDTGTGTGPVVAQTKPALTQYLAPGPKDDVTSRSTPHRYLFLLFREPNGLDLTKDQVGGEEFVQRRSFQAAEFIAKHNLVLVGVNWMLGAGNGWKET</sequence>
<dbReference type="CDD" id="cd00866">
    <property type="entry name" value="PEBP_euk"/>
    <property type="match status" value="1"/>
</dbReference>
<evidence type="ECO:0000313" key="2">
    <source>
        <dbReference type="Proteomes" id="UP000813444"/>
    </source>
</evidence>
<dbReference type="GO" id="GO:0005543">
    <property type="term" value="F:phospholipid binding"/>
    <property type="evidence" value="ECO:0007669"/>
    <property type="project" value="TreeGrafter"/>
</dbReference>
<dbReference type="GO" id="GO:0030414">
    <property type="term" value="F:peptidase inhibitor activity"/>
    <property type="evidence" value="ECO:0007669"/>
    <property type="project" value="TreeGrafter"/>
</dbReference>